<sequence length="348" mass="38484">MRFCTCGERDKTKPFKVAVIGAGPAGLSAACNLACRGFEVHVYDKMPEPGGMVAFGIPEWRIPIKSVREGVKEIEKLGVVFHMRTKVVYDSPKELGDEWAERFISLEKLMNEFDAILIATGAWRPRILRIPGHDLPGVMDALSTLVKIKMVRIGYLPESELPDFEGKKVIVVGAGYTAVDMAKEAQLLGAREVTIAYRRSLGHSYAKAEIRKLINEGVKFVEYVTPERVIGDEKVREVEFAKTKIVGGSVIKTDDRITIPADYLIFAIGQIPTNPIREITCANEEILKDSGIFFAGDVISPRNIGTAILEGRRVAGEIEEWLITHAPRRLLPPTLAGRLIAEVIEGKC</sequence>
<accession>A0A161KJC5</accession>
<reference evidence="4" key="2">
    <citation type="submission" date="2016-01" db="EMBL/GenBank/DDBJ databases">
        <authorList>
            <person name="Vorgias C.E."/>
        </authorList>
    </citation>
    <scope>NUCLEOTIDE SEQUENCE [LARGE SCALE GENOMIC DNA]</scope>
</reference>
<dbReference type="EC" id="1.4.1.13" evidence="3"/>
<dbReference type="KEGG" id="tch:CHITON_2095"/>
<dbReference type="InterPro" id="IPR023753">
    <property type="entry name" value="FAD/NAD-binding_dom"/>
</dbReference>
<evidence type="ECO:0000313" key="5">
    <source>
        <dbReference type="Proteomes" id="UP000250189"/>
    </source>
</evidence>
<dbReference type="Pfam" id="PF07992">
    <property type="entry name" value="Pyr_redox_2"/>
    <property type="match status" value="1"/>
</dbReference>
<dbReference type="NCBIfam" id="NF009409">
    <property type="entry name" value="PRK12770.1"/>
    <property type="match status" value="1"/>
</dbReference>
<proteinExistence type="predicted"/>
<keyword evidence="5" id="KW-1185">Reference proteome</keyword>
<dbReference type="EMBL" id="LN999010">
    <property type="protein sequence ID" value="CUX78874.1"/>
    <property type="molecule type" value="Genomic_DNA"/>
</dbReference>
<dbReference type="PROSITE" id="PS51257">
    <property type="entry name" value="PROKAR_LIPOPROTEIN"/>
    <property type="match status" value="1"/>
</dbReference>
<keyword evidence="3" id="KW-0560">Oxidoreductase</keyword>
<organism evidence="3 4">
    <name type="scientific">Thermococcus chitonophagus</name>
    <dbReference type="NCBI Taxonomy" id="54262"/>
    <lineage>
        <taxon>Archaea</taxon>
        <taxon>Methanobacteriati</taxon>
        <taxon>Methanobacteriota</taxon>
        <taxon>Thermococci</taxon>
        <taxon>Thermococcales</taxon>
        <taxon>Thermococcaceae</taxon>
        <taxon>Thermococcus</taxon>
    </lineage>
</organism>
<dbReference type="GeneID" id="33321553"/>
<name>A0A161KJC5_9EURY</name>
<dbReference type="Proteomes" id="UP000093069">
    <property type="component" value="Chromosome I"/>
</dbReference>
<dbReference type="EMBL" id="CP015193">
    <property type="protein sequence ID" value="ASJ16158.1"/>
    <property type="molecule type" value="Genomic_DNA"/>
</dbReference>
<protein>
    <submittedName>
        <fullName evidence="2 3">Glutamate synthase</fullName>
        <ecNumber evidence="3">1.4.1.13</ecNumber>
    </submittedName>
</protein>
<evidence type="ECO:0000313" key="4">
    <source>
        <dbReference type="Proteomes" id="UP000093069"/>
    </source>
</evidence>
<dbReference type="OrthoDB" id="27922at2157"/>
<dbReference type="PANTHER" id="PTHR42783:SF3">
    <property type="entry name" value="GLUTAMATE SYNTHASE [NADPH] SMALL CHAIN-RELATED"/>
    <property type="match status" value="1"/>
</dbReference>
<dbReference type="GO" id="GO:0004355">
    <property type="term" value="F:glutamate synthase (NADPH) activity"/>
    <property type="evidence" value="ECO:0007669"/>
    <property type="project" value="UniProtKB-EC"/>
</dbReference>
<dbReference type="AlphaFoldDB" id="A0A161KJC5"/>
<reference evidence="2 5" key="3">
    <citation type="submission" date="2016-04" db="EMBL/GenBank/DDBJ databases">
        <title>Complete genome sequence of Thermococcus chitonophagus type strain GC74.</title>
        <authorList>
            <person name="Oger P.M."/>
        </authorList>
    </citation>
    <scope>NUCLEOTIDE SEQUENCE [LARGE SCALE GENOMIC DNA]</scope>
    <source>
        <strain evidence="2 5">GC74</strain>
    </source>
</reference>
<dbReference type="InterPro" id="IPR036188">
    <property type="entry name" value="FAD/NAD-bd_sf"/>
</dbReference>
<dbReference type="SUPFAM" id="SSF51971">
    <property type="entry name" value="Nucleotide-binding domain"/>
    <property type="match status" value="1"/>
</dbReference>
<evidence type="ECO:0000313" key="2">
    <source>
        <dbReference type="EMBL" id="ASJ16158.1"/>
    </source>
</evidence>
<dbReference type="Gene3D" id="3.50.50.60">
    <property type="entry name" value="FAD/NAD(P)-binding domain"/>
    <property type="match status" value="2"/>
</dbReference>
<gene>
    <name evidence="2" type="ORF">A3L04_03215</name>
    <name evidence="3" type="ORF">CHITON_2095</name>
</gene>
<evidence type="ECO:0000313" key="3">
    <source>
        <dbReference type="EMBL" id="CUX78874.1"/>
    </source>
</evidence>
<dbReference type="STRING" id="54262.CHITON_2095"/>
<evidence type="ECO:0000259" key="1">
    <source>
        <dbReference type="Pfam" id="PF07992"/>
    </source>
</evidence>
<dbReference type="PANTHER" id="PTHR42783">
    <property type="entry name" value="GLUTAMATE SYNTHASE [NADPH] SMALL CHAIN"/>
    <property type="match status" value="1"/>
</dbReference>
<dbReference type="RefSeq" id="WP_068579226.1">
    <property type="nucleotide sequence ID" value="NZ_CP015193.1"/>
</dbReference>
<dbReference type="Proteomes" id="UP000250189">
    <property type="component" value="Chromosome"/>
</dbReference>
<feature type="domain" description="FAD/NAD(P)-binding" evidence="1">
    <location>
        <begin position="15"/>
        <end position="311"/>
    </location>
</feature>
<dbReference type="PRINTS" id="PR00419">
    <property type="entry name" value="ADXRDTASE"/>
</dbReference>
<reference evidence="3" key="1">
    <citation type="submission" date="2016-01" db="EMBL/GenBank/DDBJ databases">
        <authorList>
            <person name="McClelland M."/>
            <person name="Jain A."/>
            <person name="Saraogi P."/>
            <person name="Mendelson R."/>
            <person name="Westerman R."/>
            <person name="SanMiguel P."/>
            <person name="Csonka L."/>
        </authorList>
    </citation>
    <scope>NUCLEOTIDE SEQUENCE</scope>
    <source>
        <strain evidence="3">1</strain>
    </source>
</reference>